<protein>
    <submittedName>
        <fullName evidence="2">Uncharacterized protein</fullName>
    </submittedName>
</protein>
<accession>A0A2P2ML16</accession>
<feature type="region of interest" description="Disordered" evidence="1">
    <location>
        <begin position="26"/>
        <end position="77"/>
    </location>
</feature>
<reference evidence="2" key="1">
    <citation type="submission" date="2018-02" db="EMBL/GenBank/DDBJ databases">
        <title>Rhizophora mucronata_Transcriptome.</title>
        <authorList>
            <person name="Meera S.P."/>
            <person name="Sreeshan A."/>
            <person name="Augustine A."/>
        </authorList>
    </citation>
    <scope>NUCLEOTIDE SEQUENCE</scope>
    <source>
        <tissue evidence="2">Leaf</tissue>
    </source>
</reference>
<organism evidence="2">
    <name type="scientific">Rhizophora mucronata</name>
    <name type="common">Asiatic mangrove</name>
    <dbReference type="NCBI Taxonomy" id="61149"/>
    <lineage>
        <taxon>Eukaryota</taxon>
        <taxon>Viridiplantae</taxon>
        <taxon>Streptophyta</taxon>
        <taxon>Embryophyta</taxon>
        <taxon>Tracheophyta</taxon>
        <taxon>Spermatophyta</taxon>
        <taxon>Magnoliopsida</taxon>
        <taxon>eudicotyledons</taxon>
        <taxon>Gunneridae</taxon>
        <taxon>Pentapetalae</taxon>
        <taxon>rosids</taxon>
        <taxon>fabids</taxon>
        <taxon>Malpighiales</taxon>
        <taxon>Rhizophoraceae</taxon>
        <taxon>Rhizophora</taxon>
    </lineage>
</organism>
<proteinExistence type="predicted"/>
<dbReference type="EMBL" id="GGEC01050457">
    <property type="protein sequence ID" value="MBX30941.1"/>
    <property type="molecule type" value="Transcribed_RNA"/>
</dbReference>
<name>A0A2P2ML16_RHIMU</name>
<sequence length="77" mass="8875">MSLRRVPDENGFMIESSFVEALKNQIAGKKKKKEKEEGDSRIRSRRNGLTRARVPDPTGDLREEKRRFGSVGDVEER</sequence>
<evidence type="ECO:0000256" key="1">
    <source>
        <dbReference type="SAM" id="MobiDB-lite"/>
    </source>
</evidence>
<evidence type="ECO:0000313" key="2">
    <source>
        <dbReference type="EMBL" id="MBX30941.1"/>
    </source>
</evidence>
<dbReference type="AlphaFoldDB" id="A0A2P2ML16"/>